<keyword evidence="6" id="KW-0378">Hydrolase</keyword>
<evidence type="ECO:0000256" key="5">
    <source>
        <dbReference type="ARBA" id="ARBA00022723"/>
    </source>
</evidence>
<dbReference type="EC" id="3.1.1.4" evidence="3"/>
<keyword evidence="7" id="KW-0106">Calcium</keyword>
<keyword evidence="5" id="KW-0479">Metal-binding</keyword>
<feature type="chain" id="PRO_5034495641" description="phospholipase A2" evidence="10">
    <location>
        <begin position="23"/>
        <end position="511"/>
    </location>
</feature>
<comment type="subcellular location">
    <subcellularLocation>
        <location evidence="2">Secreted</location>
    </subcellularLocation>
</comment>
<evidence type="ECO:0000313" key="13">
    <source>
        <dbReference type="Proteomes" id="UP000694523"/>
    </source>
</evidence>
<proteinExistence type="predicted"/>
<dbReference type="Ensembl" id="ENSNMLT00000021170.1">
    <property type="protein sequence ID" value="ENSNMLP00000018827.1"/>
    <property type="gene ID" value="ENSNMLG00000012377.1"/>
</dbReference>
<accession>A0A8C6TAX1</accession>
<dbReference type="Pfam" id="PF05826">
    <property type="entry name" value="Phospholip_A2_2"/>
    <property type="match status" value="2"/>
</dbReference>
<dbReference type="InterPro" id="IPR033113">
    <property type="entry name" value="PLA2_histidine"/>
</dbReference>
<evidence type="ECO:0000256" key="3">
    <source>
        <dbReference type="ARBA" id="ARBA00013278"/>
    </source>
</evidence>
<comment type="cofactor">
    <cofactor evidence="1">
        <name>Ca(2+)</name>
        <dbReference type="ChEBI" id="CHEBI:29108"/>
    </cofactor>
</comment>
<keyword evidence="9" id="KW-1015">Disulfide bond</keyword>
<dbReference type="GO" id="GO:0004623">
    <property type="term" value="F:phospholipase A2 activity"/>
    <property type="evidence" value="ECO:0007669"/>
    <property type="project" value="UniProtKB-EC"/>
</dbReference>
<evidence type="ECO:0000256" key="6">
    <source>
        <dbReference type="ARBA" id="ARBA00022801"/>
    </source>
</evidence>
<evidence type="ECO:0000256" key="10">
    <source>
        <dbReference type="SAM" id="SignalP"/>
    </source>
</evidence>
<sequence length="511" mass="58295">MTHVSPMVAVVLTLLTLGITDALILCTRTKVLPTGEVHYSFLRSDRSSHRLYHSIWSLPRNLLSCSFSDNKAIIRKYINLCHEDKHTFSRRLDMHSDHVFNEEELCTSVDFPQTAALDDYRVKRLVRSASQDGGSRVKTKLRVKRGFIVPGTLWCGSGNKAPSYSDLGIFSETDKCCREHDQCQDTILSFHSKFGVFNTNIFTMSHCDCDNRFHSCLKDAQDRISDVVGYTFFNLLKMHCFEFSHRLTCTERNWFGMCKESKMTLYAVVHPATLYVTDTAEVNDTSHKTTTATSIPVHNTQLLLTATTESTAATLSTHTPLIFPTSMSMNTPVIPTTLPSGSPNQSQPLLNADITDQWCAIYKYLDECRNRILPLQRKYGFRNNEPRTMYHCNCTDRLFQSLGAYTAQTEAQTLLLDHVSQACFVFQDCAADQICRVVVVQTQSSQAGSSGNVKEQRHLQVMGLRLRRPSLKRATNNRSPKLHRLCLRMVRRKVHKNRRHHTKETVRKKLE</sequence>
<dbReference type="PANTHER" id="PTHR12253">
    <property type="entry name" value="RH14732P"/>
    <property type="match status" value="1"/>
</dbReference>
<organism evidence="12 13">
    <name type="scientific">Neogobius melanostomus</name>
    <name type="common">round goby</name>
    <dbReference type="NCBI Taxonomy" id="47308"/>
    <lineage>
        <taxon>Eukaryota</taxon>
        <taxon>Metazoa</taxon>
        <taxon>Chordata</taxon>
        <taxon>Craniata</taxon>
        <taxon>Vertebrata</taxon>
        <taxon>Euteleostomi</taxon>
        <taxon>Actinopterygii</taxon>
        <taxon>Neopterygii</taxon>
        <taxon>Teleostei</taxon>
        <taxon>Neoteleostei</taxon>
        <taxon>Acanthomorphata</taxon>
        <taxon>Gobiaria</taxon>
        <taxon>Gobiiformes</taxon>
        <taxon>Gobioidei</taxon>
        <taxon>Gobiidae</taxon>
        <taxon>Benthophilinae</taxon>
        <taxon>Neogobiini</taxon>
        <taxon>Neogobius</taxon>
    </lineage>
</organism>
<keyword evidence="10" id="KW-0732">Signal</keyword>
<dbReference type="Gene3D" id="1.20.90.10">
    <property type="entry name" value="Phospholipase A2 domain"/>
    <property type="match status" value="2"/>
</dbReference>
<dbReference type="FunFam" id="1.20.90.10:FF:000002">
    <property type="entry name" value="Phospholipase A2 group III"/>
    <property type="match status" value="1"/>
</dbReference>
<dbReference type="SMART" id="SM00085">
    <property type="entry name" value="PA2c"/>
    <property type="match status" value="1"/>
</dbReference>
<dbReference type="InterPro" id="IPR016090">
    <property type="entry name" value="PLA2-like_dom"/>
</dbReference>
<dbReference type="PROSITE" id="PS00118">
    <property type="entry name" value="PA2_HIS"/>
    <property type="match status" value="1"/>
</dbReference>
<dbReference type="SUPFAM" id="SSF48619">
    <property type="entry name" value="Phospholipase A2, PLA2"/>
    <property type="match status" value="1"/>
</dbReference>
<evidence type="ECO:0000259" key="11">
    <source>
        <dbReference type="SMART" id="SM00085"/>
    </source>
</evidence>
<evidence type="ECO:0000256" key="2">
    <source>
        <dbReference type="ARBA" id="ARBA00004613"/>
    </source>
</evidence>
<feature type="signal peptide" evidence="10">
    <location>
        <begin position="1"/>
        <end position="22"/>
    </location>
</feature>
<evidence type="ECO:0000313" key="12">
    <source>
        <dbReference type="Ensembl" id="ENSNMLP00000018827.1"/>
    </source>
</evidence>
<dbReference type="GO" id="GO:0006644">
    <property type="term" value="P:phospholipid metabolic process"/>
    <property type="evidence" value="ECO:0007669"/>
    <property type="project" value="InterPro"/>
</dbReference>
<dbReference type="AlphaFoldDB" id="A0A8C6TAX1"/>
<keyword evidence="13" id="KW-1185">Reference proteome</keyword>
<keyword evidence="4" id="KW-0964">Secreted</keyword>
<dbReference type="CDD" id="cd04704">
    <property type="entry name" value="PLA2_bee_venom_like"/>
    <property type="match status" value="1"/>
</dbReference>
<protein>
    <recommendedName>
        <fullName evidence="3">phospholipase A2</fullName>
        <ecNumber evidence="3">3.1.1.4</ecNumber>
    </recommendedName>
</protein>
<dbReference type="InterPro" id="IPR036444">
    <property type="entry name" value="PLipase_A2_dom_sf"/>
</dbReference>
<evidence type="ECO:0000256" key="7">
    <source>
        <dbReference type="ARBA" id="ARBA00022837"/>
    </source>
</evidence>
<dbReference type="GO" id="GO:0050482">
    <property type="term" value="P:arachidonate secretion"/>
    <property type="evidence" value="ECO:0007669"/>
    <property type="project" value="InterPro"/>
</dbReference>
<dbReference type="Proteomes" id="UP000694523">
    <property type="component" value="Unplaced"/>
</dbReference>
<evidence type="ECO:0000256" key="4">
    <source>
        <dbReference type="ARBA" id="ARBA00022525"/>
    </source>
</evidence>
<reference evidence="12" key="1">
    <citation type="submission" date="2025-08" db="UniProtKB">
        <authorList>
            <consortium name="Ensembl"/>
        </authorList>
    </citation>
    <scope>IDENTIFICATION</scope>
</reference>
<evidence type="ECO:0000256" key="8">
    <source>
        <dbReference type="ARBA" id="ARBA00023098"/>
    </source>
</evidence>
<dbReference type="GO" id="GO:0005576">
    <property type="term" value="C:extracellular region"/>
    <property type="evidence" value="ECO:0007669"/>
    <property type="project" value="UniProtKB-SubCell"/>
</dbReference>
<evidence type="ECO:0000256" key="1">
    <source>
        <dbReference type="ARBA" id="ARBA00001913"/>
    </source>
</evidence>
<dbReference type="GO" id="GO:0046872">
    <property type="term" value="F:metal ion binding"/>
    <property type="evidence" value="ECO:0007669"/>
    <property type="project" value="UniProtKB-KW"/>
</dbReference>
<reference evidence="12" key="2">
    <citation type="submission" date="2025-09" db="UniProtKB">
        <authorList>
            <consortium name="Ensembl"/>
        </authorList>
    </citation>
    <scope>IDENTIFICATION</scope>
</reference>
<feature type="domain" description="Phospholipase A2-like central" evidence="11">
    <location>
        <begin position="134"/>
        <end position="259"/>
    </location>
</feature>
<evidence type="ECO:0000256" key="9">
    <source>
        <dbReference type="ARBA" id="ARBA00023157"/>
    </source>
</evidence>
<name>A0A8C6TAX1_9GOBI</name>
<keyword evidence="8" id="KW-0443">Lipid metabolism</keyword>